<evidence type="ECO:0000256" key="3">
    <source>
        <dbReference type="ARBA" id="ARBA00022917"/>
    </source>
</evidence>
<accession>A0A0S7BQW9</accession>
<dbReference type="GO" id="GO:0006417">
    <property type="term" value="P:regulation of translation"/>
    <property type="evidence" value="ECO:0007669"/>
    <property type="project" value="UniProtKB-KW"/>
</dbReference>
<dbReference type="Pfam" id="PF01253">
    <property type="entry name" value="SUI1"/>
    <property type="match status" value="1"/>
</dbReference>
<evidence type="ECO:0000256" key="1">
    <source>
        <dbReference type="ARBA" id="ARBA00005422"/>
    </source>
</evidence>
<keyword evidence="2" id="KW-0810">Translation regulation</keyword>
<dbReference type="PROSITE" id="PS50296">
    <property type="entry name" value="SUI1"/>
    <property type="match status" value="1"/>
</dbReference>
<dbReference type="AlphaFoldDB" id="A0A0S7BQW9"/>
<keyword evidence="6" id="KW-1185">Reference proteome</keyword>
<dbReference type="GO" id="GO:0003729">
    <property type="term" value="F:mRNA binding"/>
    <property type="evidence" value="ECO:0007669"/>
    <property type="project" value="TreeGrafter"/>
</dbReference>
<protein>
    <submittedName>
        <fullName evidence="5">Translation initiation factor 1</fullName>
    </submittedName>
</protein>
<keyword evidence="5" id="KW-0396">Initiation factor</keyword>
<dbReference type="GO" id="GO:0003743">
    <property type="term" value="F:translation initiation factor activity"/>
    <property type="evidence" value="ECO:0007669"/>
    <property type="project" value="UniProtKB-KW"/>
</dbReference>
<comment type="similarity">
    <text evidence="1">Belongs to the SUI1 family.</text>
</comment>
<sequence length="117" mass="12709">MPAEKSKNKRPEGIVYSTNPDFKYDFGTEQEQETLPPAQQNLRVMLDRKLKGGKKATLITGFSGSASDLASLAKQLKNLCAAGGTSDNGEILVQGDFRQKILDYLLKKGYKAKLAGG</sequence>
<name>A0A0S7BQW9_9BACT</name>
<dbReference type="Gene3D" id="3.30.780.10">
    <property type="entry name" value="SUI1-like domain"/>
    <property type="match status" value="1"/>
</dbReference>
<dbReference type="InterPro" id="IPR005872">
    <property type="entry name" value="SUI1_arc_bac"/>
</dbReference>
<dbReference type="RefSeq" id="WP_062038787.1">
    <property type="nucleotide sequence ID" value="NZ_DF968182.1"/>
</dbReference>
<evidence type="ECO:0000313" key="6">
    <source>
        <dbReference type="Proteomes" id="UP000053091"/>
    </source>
</evidence>
<proteinExistence type="inferred from homology"/>
<dbReference type="PANTHER" id="PTHR12789">
    <property type="entry name" value="DENSITY-REGULATED PROTEIN HOMOLOG"/>
    <property type="match status" value="1"/>
</dbReference>
<dbReference type="InterPro" id="IPR050318">
    <property type="entry name" value="DENR/SUI1_TIF"/>
</dbReference>
<keyword evidence="3" id="KW-0648">Protein biosynthesis</keyword>
<gene>
    <name evidence="5" type="ORF">TBC1_11785</name>
</gene>
<dbReference type="InterPro" id="IPR036877">
    <property type="entry name" value="SUI1_dom_sf"/>
</dbReference>
<dbReference type="GO" id="GO:0001731">
    <property type="term" value="P:formation of translation preinitiation complex"/>
    <property type="evidence" value="ECO:0007669"/>
    <property type="project" value="TreeGrafter"/>
</dbReference>
<reference evidence="5" key="1">
    <citation type="journal article" date="2015" name="Genome Announc.">
        <title>Draft Genome Sequence of Bacteroidales Strain TBC1, a Novel Isolate from a Methanogenic Wastewater Treatment System.</title>
        <authorList>
            <person name="Tourlousse D.M."/>
            <person name="Matsuura N."/>
            <person name="Sun L."/>
            <person name="Toyonaga M."/>
            <person name="Kuroda K."/>
            <person name="Ohashi A."/>
            <person name="Cruz R."/>
            <person name="Yamaguchi T."/>
            <person name="Sekiguchi Y."/>
        </authorList>
    </citation>
    <scope>NUCLEOTIDE SEQUENCE [LARGE SCALE GENOMIC DNA]</scope>
    <source>
        <strain evidence="5">TBC1</strain>
    </source>
</reference>
<dbReference type="PANTHER" id="PTHR12789:SF0">
    <property type="entry name" value="DENSITY-REGULATED PROTEIN"/>
    <property type="match status" value="1"/>
</dbReference>
<evidence type="ECO:0000259" key="4">
    <source>
        <dbReference type="PROSITE" id="PS50296"/>
    </source>
</evidence>
<dbReference type="STRING" id="1678841.TBC1_11785"/>
<organism evidence="5">
    <name type="scientific">Lentimicrobium saccharophilum</name>
    <dbReference type="NCBI Taxonomy" id="1678841"/>
    <lineage>
        <taxon>Bacteria</taxon>
        <taxon>Pseudomonadati</taxon>
        <taxon>Bacteroidota</taxon>
        <taxon>Bacteroidia</taxon>
        <taxon>Bacteroidales</taxon>
        <taxon>Lentimicrobiaceae</taxon>
        <taxon>Lentimicrobium</taxon>
    </lineage>
</organism>
<dbReference type="EMBL" id="DF968182">
    <property type="protein sequence ID" value="GAP42653.1"/>
    <property type="molecule type" value="Genomic_DNA"/>
</dbReference>
<dbReference type="OrthoDB" id="9792915at2"/>
<dbReference type="GO" id="GO:0002188">
    <property type="term" value="P:translation reinitiation"/>
    <property type="evidence" value="ECO:0007669"/>
    <property type="project" value="TreeGrafter"/>
</dbReference>
<evidence type="ECO:0000256" key="2">
    <source>
        <dbReference type="ARBA" id="ARBA00022845"/>
    </source>
</evidence>
<evidence type="ECO:0000313" key="5">
    <source>
        <dbReference type="EMBL" id="GAP42653.1"/>
    </source>
</evidence>
<dbReference type="InterPro" id="IPR001950">
    <property type="entry name" value="SUI1"/>
</dbReference>
<dbReference type="Proteomes" id="UP000053091">
    <property type="component" value="Unassembled WGS sequence"/>
</dbReference>
<feature type="domain" description="SUI1" evidence="4">
    <location>
        <begin position="51"/>
        <end position="109"/>
    </location>
</feature>
<dbReference type="PATRIC" id="fig|1678841.3.peg.890"/>
<dbReference type="SUPFAM" id="SSF55159">
    <property type="entry name" value="eIF1-like"/>
    <property type="match status" value="1"/>
</dbReference>
<dbReference type="PIRSF" id="PIRSF037511">
    <property type="entry name" value="Transl_init_SUI1_pro"/>
    <property type="match status" value="1"/>
</dbReference>
<dbReference type="CDD" id="cd11567">
    <property type="entry name" value="YciH_like"/>
    <property type="match status" value="1"/>
</dbReference>